<feature type="region of interest" description="Disordered" evidence="1">
    <location>
        <begin position="69"/>
        <end position="112"/>
    </location>
</feature>
<proteinExistence type="predicted"/>
<feature type="compositionally biased region" description="Low complexity" evidence="1">
    <location>
        <begin position="69"/>
        <end position="88"/>
    </location>
</feature>
<dbReference type="AlphaFoldDB" id="A0AAQ3U1I1"/>
<gene>
    <name evidence="2" type="ORF">U9M48_028564</name>
</gene>
<reference evidence="2 3" key="1">
    <citation type="submission" date="2024-02" db="EMBL/GenBank/DDBJ databases">
        <title>High-quality chromosome-scale genome assembly of Pensacola bahiagrass (Paspalum notatum Flugge var. saurae).</title>
        <authorList>
            <person name="Vega J.M."/>
            <person name="Podio M."/>
            <person name="Orjuela J."/>
            <person name="Siena L.A."/>
            <person name="Pessino S.C."/>
            <person name="Combes M.C."/>
            <person name="Mariac C."/>
            <person name="Albertini E."/>
            <person name="Pupilli F."/>
            <person name="Ortiz J.P.A."/>
            <person name="Leblanc O."/>
        </authorList>
    </citation>
    <scope>NUCLEOTIDE SEQUENCE [LARGE SCALE GENOMIC DNA]</scope>
    <source>
        <strain evidence="2">R1</strain>
        <tissue evidence="2">Leaf</tissue>
    </source>
</reference>
<evidence type="ECO:0000313" key="3">
    <source>
        <dbReference type="Proteomes" id="UP001341281"/>
    </source>
</evidence>
<protein>
    <submittedName>
        <fullName evidence="2">Uncharacterized protein</fullName>
    </submittedName>
</protein>
<sequence length="205" mass="22165">PTTPTTSGVKKKKKPTTVPCPCRPRQQKKKKKKKPRPSPADFIAGDSSRDSPPPFFFKVFAAPCSCSSSPSPSSSSPGCGTCSSSSPPARSVCRPCVPRRKGAPRKRSGAWAFPSRKGRLASPRRLLTAPRHLLHSDRRTGLLVTTQDLRIDLTPASLALAGDLWSAPSTFSVAVVWTSPPLPASQLFELRLETHCVTDPLVYLH</sequence>
<organism evidence="2 3">
    <name type="scientific">Paspalum notatum var. saurae</name>
    <dbReference type="NCBI Taxonomy" id="547442"/>
    <lineage>
        <taxon>Eukaryota</taxon>
        <taxon>Viridiplantae</taxon>
        <taxon>Streptophyta</taxon>
        <taxon>Embryophyta</taxon>
        <taxon>Tracheophyta</taxon>
        <taxon>Spermatophyta</taxon>
        <taxon>Magnoliopsida</taxon>
        <taxon>Liliopsida</taxon>
        <taxon>Poales</taxon>
        <taxon>Poaceae</taxon>
        <taxon>PACMAD clade</taxon>
        <taxon>Panicoideae</taxon>
        <taxon>Andropogonodae</taxon>
        <taxon>Paspaleae</taxon>
        <taxon>Paspalinae</taxon>
        <taxon>Paspalum</taxon>
    </lineage>
</organism>
<keyword evidence="3" id="KW-1185">Reference proteome</keyword>
<dbReference type="Proteomes" id="UP001341281">
    <property type="component" value="Chromosome 06"/>
</dbReference>
<feature type="compositionally biased region" description="Basic residues" evidence="1">
    <location>
        <begin position="97"/>
        <end position="108"/>
    </location>
</feature>
<feature type="region of interest" description="Disordered" evidence="1">
    <location>
        <begin position="1"/>
        <end position="50"/>
    </location>
</feature>
<feature type="compositionally biased region" description="Basic residues" evidence="1">
    <location>
        <begin position="25"/>
        <end position="36"/>
    </location>
</feature>
<evidence type="ECO:0000313" key="2">
    <source>
        <dbReference type="EMBL" id="WVZ81152.1"/>
    </source>
</evidence>
<dbReference type="EMBL" id="CP144750">
    <property type="protein sequence ID" value="WVZ81152.1"/>
    <property type="molecule type" value="Genomic_DNA"/>
</dbReference>
<feature type="non-terminal residue" evidence="2">
    <location>
        <position position="1"/>
    </location>
</feature>
<dbReference type="EMBL" id="CP144750">
    <property type="protein sequence ID" value="WVZ81151.1"/>
    <property type="molecule type" value="Genomic_DNA"/>
</dbReference>
<accession>A0AAQ3U1I1</accession>
<evidence type="ECO:0000256" key="1">
    <source>
        <dbReference type="SAM" id="MobiDB-lite"/>
    </source>
</evidence>
<name>A0AAQ3U1I1_PASNO</name>